<gene>
    <name evidence="1" type="ORF">K488DRAFT_53678</name>
</gene>
<organism evidence="1 2">
    <name type="scientific">Vararia minispora EC-137</name>
    <dbReference type="NCBI Taxonomy" id="1314806"/>
    <lineage>
        <taxon>Eukaryota</taxon>
        <taxon>Fungi</taxon>
        <taxon>Dikarya</taxon>
        <taxon>Basidiomycota</taxon>
        <taxon>Agaricomycotina</taxon>
        <taxon>Agaricomycetes</taxon>
        <taxon>Russulales</taxon>
        <taxon>Lachnocladiaceae</taxon>
        <taxon>Vararia</taxon>
    </lineage>
</organism>
<proteinExistence type="predicted"/>
<keyword evidence="2" id="KW-1185">Reference proteome</keyword>
<name>A0ACB8QFX4_9AGAM</name>
<sequence length="236" mass="25976">MSHLADLFRLPEPVLVTDDIGASADFLLYQVISAFKHSQARCIFISVSGDLARWRALCSKTGLSLDAKIKDGSFLFVDVSASMPRFATSLPSIFESTKSYVEASFSEATLKLVVLDSLSTLEWIGFSATEVTRFARGLTALCTKHNASLVFRHHVAVQDEPDDVFRTLYQLAAYHIEVRSLSSGRSGSVTGEIAVHPCPRLNTEPILNIPRKQALQYRLTDSGATYFQRGTGQVVL</sequence>
<dbReference type="EMBL" id="MU273609">
    <property type="protein sequence ID" value="KAI0030699.1"/>
    <property type="molecule type" value="Genomic_DNA"/>
</dbReference>
<protein>
    <submittedName>
        <fullName evidence="1">Uncharacterized protein</fullName>
    </submittedName>
</protein>
<comment type="caution">
    <text evidence="1">The sequence shown here is derived from an EMBL/GenBank/DDBJ whole genome shotgun (WGS) entry which is preliminary data.</text>
</comment>
<reference evidence="1" key="2">
    <citation type="journal article" date="2022" name="New Phytol.">
        <title>Evolutionary transition to the ectomycorrhizal habit in the genomes of a hyperdiverse lineage of mushroom-forming fungi.</title>
        <authorList>
            <person name="Looney B."/>
            <person name="Miyauchi S."/>
            <person name="Morin E."/>
            <person name="Drula E."/>
            <person name="Courty P.E."/>
            <person name="Kohler A."/>
            <person name="Kuo A."/>
            <person name="LaButti K."/>
            <person name="Pangilinan J."/>
            <person name="Lipzen A."/>
            <person name="Riley R."/>
            <person name="Andreopoulos W."/>
            <person name="He G."/>
            <person name="Johnson J."/>
            <person name="Nolan M."/>
            <person name="Tritt A."/>
            <person name="Barry K.W."/>
            <person name="Grigoriev I.V."/>
            <person name="Nagy L.G."/>
            <person name="Hibbett D."/>
            <person name="Henrissat B."/>
            <person name="Matheny P.B."/>
            <person name="Labbe J."/>
            <person name="Martin F.M."/>
        </authorList>
    </citation>
    <scope>NUCLEOTIDE SEQUENCE</scope>
    <source>
        <strain evidence="1">EC-137</strain>
    </source>
</reference>
<accession>A0ACB8QFX4</accession>
<reference evidence="1" key="1">
    <citation type="submission" date="2021-02" db="EMBL/GenBank/DDBJ databases">
        <authorList>
            <consortium name="DOE Joint Genome Institute"/>
            <person name="Ahrendt S."/>
            <person name="Looney B.P."/>
            <person name="Miyauchi S."/>
            <person name="Morin E."/>
            <person name="Drula E."/>
            <person name="Courty P.E."/>
            <person name="Chicoki N."/>
            <person name="Fauchery L."/>
            <person name="Kohler A."/>
            <person name="Kuo A."/>
            <person name="Labutti K."/>
            <person name="Pangilinan J."/>
            <person name="Lipzen A."/>
            <person name="Riley R."/>
            <person name="Andreopoulos W."/>
            <person name="He G."/>
            <person name="Johnson J."/>
            <person name="Barry K.W."/>
            <person name="Grigoriev I.V."/>
            <person name="Nagy L."/>
            <person name="Hibbett D."/>
            <person name="Henrissat B."/>
            <person name="Matheny P.B."/>
            <person name="Labbe J."/>
            <person name="Martin F."/>
        </authorList>
    </citation>
    <scope>NUCLEOTIDE SEQUENCE</scope>
    <source>
        <strain evidence="1">EC-137</strain>
    </source>
</reference>
<dbReference type="Proteomes" id="UP000814128">
    <property type="component" value="Unassembled WGS sequence"/>
</dbReference>
<evidence type="ECO:0000313" key="1">
    <source>
        <dbReference type="EMBL" id="KAI0030699.1"/>
    </source>
</evidence>
<evidence type="ECO:0000313" key="2">
    <source>
        <dbReference type="Proteomes" id="UP000814128"/>
    </source>
</evidence>